<dbReference type="Pfam" id="PF17260">
    <property type="entry name" value="DUF5326"/>
    <property type="match status" value="1"/>
</dbReference>
<dbReference type="RefSeq" id="WP_182605314.1">
    <property type="nucleotide sequence ID" value="NZ_VKHT01000107.1"/>
</dbReference>
<reference evidence="3" key="1">
    <citation type="submission" date="2019-10" db="EMBL/GenBank/DDBJ databases">
        <title>Streptomyces sp. nov., a novel actinobacterium isolated from alkaline environment.</title>
        <authorList>
            <person name="Golinska P."/>
        </authorList>
    </citation>
    <scope>NUCLEOTIDE SEQUENCE [LARGE SCALE GENOMIC DNA]</scope>
    <source>
        <strain evidence="3">DSM 42118</strain>
    </source>
</reference>
<name>A0A7W3TBL9_9ACTN</name>
<organism evidence="2 3">
    <name type="scientific">Streptomyces alkaliphilus</name>
    <dbReference type="NCBI Taxonomy" id="1472722"/>
    <lineage>
        <taxon>Bacteria</taxon>
        <taxon>Bacillati</taxon>
        <taxon>Actinomycetota</taxon>
        <taxon>Actinomycetes</taxon>
        <taxon>Kitasatosporales</taxon>
        <taxon>Streptomycetaceae</taxon>
        <taxon>Streptomyces</taxon>
    </lineage>
</organism>
<keyword evidence="1" id="KW-0812">Transmembrane</keyword>
<keyword evidence="1" id="KW-0472">Membrane</keyword>
<evidence type="ECO:0000313" key="3">
    <source>
        <dbReference type="Proteomes" id="UP000538929"/>
    </source>
</evidence>
<accession>A0A7W3TBL9</accession>
<evidence type="ECO:0000256" key="1">
    <source>
        <dbReference type="SAM" id="Phobius"/>
    </source>
</evidence>
<dbReference type="EMBL" id="VKHT01000107">
    <property type="protein sequence ID" value="MBB0243680.1"/>
    <property type="molecule type" value="Genomic_DNA"/>
</dbReference>
<feature type="transmembrane region" description="Helical" evidence="1">
    <location>
        <begin position="12"/>
        <end position="30"/>
    </location>
</feature>
<keyword evidence="1" id="KW-1133">Transmembrane helix</keyword>
<evidence type="ECO:0008006" key="4">
    <source>
        <dbReference type="Google" id="ProtNLM"/>
    </source>
</evidence>
<sequence>MKDAFMSLPWWVRWVVIPLLALAVFGGLLLDLIAFVVGLAFKILVFAVLVALVIFLVRKFSSSSGSSGSGGW</sequence>
<dbReference type="AlphaFoldDB" id="A0A7W3TBL9"/>
<feature type="transmembrane region" description="Helical" evidence="1">
    <location>
        <begin position="36"/>
        <end position="57"/>
    </location>
</feature>
<evidence type="ECO:0000313" key="2">
    <source>
        <dbReference type="EMBL" id="MBB0243680.1"/>
    </source>
</evidence>
<dbReference type="InterPro" id="IPR020246">
    <property type="entry name" value="Uncharacterised_SCO3924"/>
</dbReference>
<keyword evidence="3" id="KW-1185">Reference proteome</keyword>
<comment type="caution">
    <text evidence="2">The sequence shown here is derived from an EMBL/GenBank/DDBJ whole genome shotgun (WGS) entry which is preliminary data.</text>
</comment>
<dbReference type="Proteomes" id="UP000538929">
    <property type="component" value="Unassembled WGS sequence"/>
</dbReference>
<gene>
    <name evidence="2" type="ORF">FNQ90_06035</name>
</gene>
<protein>
    <recommendedName>
        <fullName evidence="4">DUF5326 family protein</fullName>
    </recommendedName>
</protein>
<proteinExistence type="predicted"/>